<dbReference type="Pfam" id="PF08334">
    <property type="entry name" value="T2SSG"/>
    <property type="match status" value="1"/>
</dbReference>
<dbReference type="NCBIfam" id="TIGR01710">
    <property type="entry name" value="typeII_sec_gspG"/>
    <property type="match status" value="1"/>
</dbReference>
<evidence type="ECO:0000256" key="8">
    <source>
        <dbReference type="ARBA" id="ARBA00022989"/>
    </source>
</evidence>
<evidence type="ECO:0000256" key="4">
    <source>
        <dbReference type="ARBA" id="ARBA00022475"/>
    </source>
</evidence>
<evidence type="ECO:0000313" key="14">
    <source>
        <dbReference type="Proteomes" id="UP000320735"/>
    </source>
</evidence>
<dbReference type="GO" id="GO:0015628">
    <property type="term" value="P:protein secretion by the type II secretion system"/>
    <property type="evidence" value="ECO:0007669"/>
    <property type="project" value="InterPro"/>
</dbReference>
<evidence type="ECO:0000256" key="10">
    <source>
        <dbReference type="SAM" id="MobiDB-lite"/>
    </source>
</evidence>
<evidence type="ECO:0000256" key="6">
    <source>
        <dbReference type="ARBA" id="ARBA00022519"/>
    </source>
</evidence>
<evidence type="ECO:0000256" key="7">
    <source>
        <dbReference type="ARBA" id="ARBA00022692"/>
    </source>
</evidence>
<evidence type="ECO:0000256" key="1">
    <source>
        <dbReference type="ARBA" id="ARBA00004377"/>
    </source>
</evidence>
<dbReference type="InterPro" id="IPR012902">
    <property type="entry name" value="N_methyl_site"/>
</dbReference>
<keyword evidence="9 11" id="KW-0472">Membrane</keyword>
<keyword evidence="7 11" id="KW-0812">Transmembrane</keyword>
<evidence type="ECO:0000256" key="2">
    <source>
        <dbReference type="ARBA" id="ARBA00009984"/>
    </source>
</evidence>
<sequence length="154" mass="17130">MNSPKQSTVQQPRRGFTLIEVLLVLAILGVIMALVVPQLLGTQQQANIDATKLSIKGVEQGLQMYALDHDGQLPTTSEGLQVLIENPGNDTKWKKPYLDDTTMLPKDAWGNPFQYEFPGPNHPNNLKADIWSFGPDKQDGTDDDIDNWTVKSEN</sequence>
<evidence type="ECO:0000259" key="12">
    <source>
        <dbReference type="Pfam" id="PF08334"/>
    </source>
</evidence>
<gene>
    <name evidence="13" type="primary">pulG_3</name>
    <name evidence="13" type="ORF">CA54_55050</name>
</gene>
<keyword evidence="5" id="KW-0488">Methylation</keyword>
<dbReference type="PANTHER" id="PTHR30093:SF44">
    <property type="entry name" value="TYPE II SECRETION SYSTEM CORE PROTEIN G"/>
    <property type="match status" value="1"/>
</dbReference>
<protein>
    <recommendedName>
        <fullName evidence="3">Type II secretion system core protein G</fullName>
    </recommendedName>
</protein>
<dbReference type="InterPro" id="IPR010054">
    <property type="entry name" value="Type2_sec_GspG"/>
</dbReference>
<feature type="domain" description="Type II secretion system protein GspG C-terminal" evidence="12">
    <location>
        <begin position="39"/>
        <end position="148"/>
    </location>
</feature>
<organism evidence="13 14">
    <name type="scientific">Symmachiella macrocystis</name>
    <dbReference type="NCBI Taxonomy" id="2527985"/>
    <lineage>
        <taxon>Bacteria</taxon>
        <taxon>Pseudomonadati</taxon>
        <taxon>Planctomycetota</taxon>
        <taxon>Planctomycetia</taxon>
        <taxon>Planctomycetales</taxon>
        <taxon>Planctomycetaceae</taxon>
        <taxon>Symmachiella</taxon>
    </lineage>
</organism>
<accession>A0A5C6B585</accession>
<comment type="subcellular location">
    <subcellularLocation>
        <location evidence="1">Cell inner membrane</location>
        <topology evidence="1">Single-pass membrane protein</topology>
    </subcellularLocation>
</comment>
<evidence type="ECO:0000256" key="3">
    <source>
        <dbReference type="ARBA" id="ARBA00020042"/>
    </source>
</evidence>
<dbReference type="GO" id="GO:0005886">
    <property type="term" value="C:plasma membrane"/>
    <property type="evidence" value="ECO:0007669"/>
    <property type="project" value="UniProtKB-SubCell"/>
</dbReference>
<evidence type="ECO:0000256" key="9">
    <source>
        <dbReference type="ARBA" id="ARBA00023136"/>
    </source>
</evidence>
<dbReference type="Gene3D" id="3.30.700.10">
    <property type="entry name" value="Glycoprotein, Type 4 Pilin"/>
    <property type="match status" value="1"/>
</dbReference>
<dbReference type="Pfam" id="PF07963">
    <property type="entry name" value="N_methyl"/>
    <property type="match status" value="1"/>
</dbReference>
<keyword evidence="4" id="KW-1003">Cell membrane</keyword>
<comment type="caution">
    <text evidence="13">The sequence shown here is derived from an EMBL/GenBank/DDBJ whole genome shotgun (WGS) entry which is preliminary data.</text>
</comment>
<dbReference type="InterPro" id="IPR013545">
    <property type="entry name" value="T2SS_protein-GspG_C"/>
</dbReference>
<evidence type="ECO:0000256" key="11">
    <source>
        <dbReference type="SAM" id="Phobius"/>
    </source>
</evidence>
<keyword evidence="14" id="KW-1185">Reference proteome</keyword>
<keyword evidence="8 11" id="KW-1133">Transmembrane helix</keyword>
<dbReference type="AlphaFoldDB" id="A0A5C6B585"/>
<dbReference type="InterPro" id="IPR045584">
    <property type="entry name" value="Pilin-like"/>
</dbReference>
<keyword evidence="6" id="KW-0997">Cell inner membrane</keyword>
<dbReference type="GO" id="GO:0015627">
    <property type="term" value="C:type II protein secretion system complex"/>
    <property type="evidence" value="ECO:0007669"/>
    <property type="project" value="InterPro"/>
</dbReference>
<feature type="transmembrane region" description="Helical" evidence="11">
    <location>
        <begin position="21"/>
        <end position="40"/>
    </location>
</feature>
<dbReference type="PRINTS" id="PR00813">
    <property type="entry name" value="BCTERIALGSPG"/>
</dbReference>
<dbReference type="InterPro" id="IPR000983">
    <property type="entry name" value="Bac_GSPG_pilin"/>
</dbReference>
<reference evidence="13 14" key="1">
    <citation type="submission" date="2019-02" db="EMBL/GenBank/DDBJ databases">
        <title>Deep-cultivation of Planctomycetes and their phenomic and genomic characterization uncovers novel biology.</title>
        <authorList>
            <person name="Wiegand S."/>
            <person name="Jogler M."/>
            <person name="Boedeker C."/>
            <person name="Pinto D."/>
            <person name="Vollmers J."/>
            <person name="Rivas-Marin E."/>
            <person name="Kohn T."/>
            <person name="Peeters S.H."/>
            <person name="Heuer A."/>
            <person name="Rast P."/>
            <person name="Oberbeckmann S."/>
            <person name="Bunk B."/>
            <person name="Jeske O."/>
            <person name="Meyerdierks A."/>
            <person name="Storesund J.E."/>
            <person name="Kallscheuer N."/>
            <person name="Luecker S."/>
            <person name="Lage O.M."/>
            <person name="Pohl T."/>
            <person name="Merkel B.J."/>
            <person name="Hornburger P."/>
            <person name="Mueller R.-W."/>
            <person name="Bruemmer F."/>
            <person name="Labrenz M."/>
            <person name="Spormann A.M."/>
            <person name="Op Den Camp H."/>
            <person name="Overmann J."/>
            <person name="Amann R."/>
            <person name="Jetten M.S.M."/>
            <person name="Mascher T."/>
            <person name="Medema M.H."/>
            <person name="Devos D.P."/>
            <person name="Kaster A.-K."/>
            <person name="Ovreas L."/>
            <person name="Rohde M."/>
            <person name="Galperin M.Y."/>
            <person name="Jogler C."/>
        </authorList>
    </citation>
    <scope>NUCLEOTIDE SEQUENCE [LARGE SCALE GENOMIC DNA]</scope>
    <source>
        <strain evidence="13 14">CA54</strain>
    </source>
</reference>
<dbReference type="PROSITE" id="PS00409">
    <property type="entry name" value="PROKAR_NTER_METHYL"/>
    <property type="match status" value="1"/>
</dbReference>
<comment type="similarity">
    <text evidence="2">Belongs to the GSP G family.</text>
</comment>
<name>A0A5C6B585_9PLAN</name>
<dbReference type="NCBIfam" id="TIGR02532">
    <property type="entry name" value="IV_pilin_GFxxxE"/>
    <property type="match status" value="1"/>
</dbReference>
<evidence type="ECO:0000313" key="13">
    <source>
        <dbReference type="EMBL" id="TWU07100.1"/>
    </source>
</evidence>
<dbReference type="Proteomes" id="UP000320735">
    <property type="component" value="Unassembled WGS sequence"/>
</dbReference>
<proteinExistence type="inferred from homology"/>
<feature type="region of interest" description="Disordered" evidence="10">
    <location>
        <begin position="129"/>
        <end position="154"/>
    </location>
</feature>
<evidence type="ECO:0000256" key="5">
    <source>
        <dbReference type="ARBA" id="ARBA00022481"/>
    </source>
</evidence>
<dbReference type="RefSeq" id="WP_146373916.1">
    <property type="nucleotide sequence ID" value="NZ_SJPP01000003.1"/>
</dbReference>
<dbReference type="SUPFAM" id="SSF54523">
    <property type="entry name" value="Pili subunits"/>
    <property type="match status" value="1"/>
</dbReference>
<dbReference type="PANTHER" id="PTHR30093">
    <property type="entry name" value="GENERAL SECRETION PATHWAY PROTEIN G"/>
    <property type="match status" value="1"/>
</dbReference>
<dbReference type="OrthoDB" id="9795612at2"/>
<dbReference type="EMBL" id="SJPP01000003">
    <property type="protein sequence ID" value="TWU07100.1"/>
    <property type="molecule type" value="Genomic_DNA"/>
</dbReference>